<keyword evidence="9" id="KW-1185">Reference proteome</keyword>
<dbReference type="Gene3D" id="1.20.920.10">
    <property type="entry name" value="Bromodomain-like"/>
    <property type="match status" value="1"/>
</dbReference>
<evidence type="ECO:0000256" key="1">
    <source>
        <dbReference type="ARBA" id="ARBA00023015"/>
    </source>
</evidence>
<sequence length="452" mass="51338">MTSQNIPEAPCDNKHMKKYTSFKTLNPSETSDNLDDGPNVEQSDQTALKDSPQSCQDDHMIYHLDSCLETELKELKEQCVIDLERIRSFVKQIEARELELVQVEEAEYRKTGNCCDKSSNIVRRKRTMPVPPDRETKRKPLVKTMELSSTETRKVEAAMMKKCGVILEKLMNHKHGWVFNEPVDVVALGISDYYKVGKRPMDLGTIKLKLDKGVYKNPLDFAEDVRLTFRNALKYISIGEDVHTMATVLHDMFDKLFGPAYEKFEVELRSVIVEQQIFGKPVAEFTESQVQVSSQPDTEKLMQMHPQAALPKKICKEAAKKTVSQQKRTVPKAKENPRTRREMSDRERVQIGIVLQDFAAEYMDEILQIVAKRNSQMATPDGDGEIELDVHALDRETMWDLHKFVKLNLKAKQSNKFVKSSNSSSSSSESDSSSDSENSSGSDSEDSVLDSA</sequence>
<reference evidence="8" key="1">
    <citation type="submission" date="2023-02" db="EMBL/GenBank/DDBJ databases">
        <title>Genome of toxic invasive species Heracleum sosnowskyi carries increased number of genes despite the absence of recent whole-genome duplications.</title>
        <authorList>
            <person name="Schelkunov M."/>
            <person name="Shtratnikova V."/>
            <person name="Makarenko M."/>
            <person name="Klepikova A."/>
            <person name="Omelchenko D."/>
            <person name="Novikova G."/>
            <person name="Obukhova E."/>
            <person name="Bogdanov V."/>
            <person name="Penin A."/>
            <person name="Logacheva M."/>
        </authorList>
    </citation>
    <scope>NUCLEOTIDE SEQUENCE</scope>
    <source>
        <strain evidence="8">Hsosn_3</strain>
        <tissue evidence="8">Leaf</tissue>
    </source>
</reference>
<dbReference type="EMBL" id="JAUIZM010000002">
    <property type="protein sequence ID" value="KAK1397760.1"/>
    <property type="molecule type" value="Genomic_DNA"/>
</dbReference>
<evidence type="ECO:0000259" key="6">
    <source>
        <dbReference type="PROSITE" id="PS50014"/>
    </source>
</evidence>
<feature type="region of interest" description="Disordered" evidence="5">
    <location>
        <begin position="415"/>
        <end position="452"/>
    </location>
</feature>
<keyword evidence="2 4" id="KW-0103">Bromodomain</keyword>
<evidence type="ECO:0000256" key="2">
    <source>
        <dbReference type="ARBA" id="ARBA00023117"/>
    </source>
</evidence>
<dbReference type="Proteomes" id="UP001237642">
    <property type="component" value="Unassembled WGS sequence"/>
</dbReference>
<feature type="region of interest" description="Disordered" evidence="5">
    <location>
        <begin position="23"/>
        <end position="54"/>
    </location>
</feature>
<dbReference type="SUPFAM" id="SSF47370">
    <property type="entry name" value="Bromodomain"/>
    <property type="match status" value="1"/>
</dbReference>
<dbReference type="Gene3D" id="1.20.1270.220">
    <property type="match status" value="1"/>
</dbReference>
<feature type="domain" description="Bromo" evidence="6">
    <location>
        <begin position="171"/>
        <end position="243"/>
    </location>
</feature>
<evidence type="ECO:0000313" key="8">
    <source>
        <dbReference type="EMBL" id="KAK1397760.1"/>
    </source>
</evidence>
<feature type="compositionally biased region" description="Polar residues" evidence="5">
    <location>
        <begin position="40"/>
        <end position="54"/>
    </location>
</feature>
<dbReference type="AlphaFoldDB" id="A0AAD8J4R6"/>
<name>A0AAD8J4R6_9APIA</name>
<dbReference type="PANTHER" id="PTHR45926">
    <property type="entry name" value="OSJNBA0053K19.4 PROTEIN"/>
    <property type="match status" value="1"/>
</dbReference>
<feature type="region of interest" description="Disordered" evidence="5">
    <location>
        <begin position="322"/>
        <end position="345"/>
    </location>
</feature>
<dbReference type="PROSITE" id="PS51525">
    <property type="entry name" value="NET"/>
    <property type="match status" value="1"/>
</dbReference>
<proteinExistence type="predicted"/>
<evidence type="ECO:0000313" key="9">
    <source>
        <dbReference type="Proteomes" id="UP001237642"/>
    </source>
</evidence>
<dbReference type="PRINTS" id="PR00503">
    <property type="entry name" value="BROMODOMAIN"/>
</dbReference>
<organism evidence="8 9">
    <name type="scientific">Heracleum sosnowskyi</name>
    <dbReference type="NCBI Taxonomy" id="360622"/>
    <lineage>
        <taxon>Eukaryota</taxon>
        <taxon>Viridiplantae</taxon>
        <taxon>Streptophyta</taxon>
        <taxon>Embryophyta</taxon>
        <taxon>Tracheophyta</taxon>
        <taxon>Spermatophyta</taxon>
        <taxon>Magnoliopsida</taxon>
        <taxon>eudicotyledons</taxon>
        <taxon>Gunneridae</taxon>
        <taxon>Pentapetalae</taxon>
        <taxon>asterids</taxon>
        <taxon>campanulids</taxon>
        <taxon>Apiales</taxon>
        <taxon>Apiaceae</taxon>
        <taxon>Apioideae</taxon>
        <taxon>apioid superclade</taxon>
        <taxon>Tordylieae</taxon>
        <taxon>Tordyliinae</taxon>
        <taxon>Heracleum</taxon>
    </lineage>
</organism>
<gene>
    <name evidence="8" type="ORF">POM88_007623</name>
</gene>
<reference evidence="8" key="2">
    <citation type="submission" date="2023-05" db="EMBL/GenBank/DDBJ databases">
        <authorList>
            <person name="Schelkunov M.I."/>
        </authorList>
    </citation>
    <scope>NUCLEOTIDE SEQUENCE</scope>
    <source>
        <strain evidence="8">Hsosn_3</strain>
        <tissue evidence="8">Leaf</tissue>
    </source>
</reference>
<feature type="compositionally biased region" description="Basic and acidic residues" evidence="5">
    <location>
        <begin position="332"/>
        <end position="345"/>
    </location>
</feature>
<feature type="compositionally biased region" description="Acidic residues" evidence="5">
    <location>
        <begin position="443"/>
        <end position="452"/>
    </location>
</feature>
<dbReference type="InterPro" id="IPR001487">
    <property type="entry name" value="Bromodomain"/>
</dbReference>
<evidence type="ECO:0000256" key="3">
    <source>
        <dbReference type="ARBA" id="ARBA00023163"/>
    </source>
</evidence>
<dbReference type="SMART" id="SM00297">
    <property type="entry name" value="BROMO"/>
    <property type="match status" value="1"/>
</dbReference>
<evidence type="ECO:0000256" key="5">
    <source>
        <dbReference type="SAM" id="MobiDB-lite"/>
    </source>
</evidence>
<dbReference type="InterPro" id="IPR036427">
    <property type="entry name" value="Bromodomain-like_sf"/>
</dbReference>
<keyword evidence="1" id="KW-0805">Transcription regulation</keyword>
<keyword evidence="3" id="KW-0804">Transcription</keyword>
<evidence type="ECO:0000259" key="7">
    <source>
        <dbReference type="PROSITE" id="PS51525"/>
    </source>
</evidence>
<comment type="caution">
    <text evidence="8">The sequence shown here is derived from an EMBL/GenBank/DDBJ whole genome shotgun (WGS) entry which is preliminary data.</text>
</comment>
<dbReference type="Pfam" id="PF00439">
    <property type="entry name" value="Bromodomain"/>
    <property type="match status" value="1"/>
</dbReference>
<dbReference type="InterPro" id="IPR027353">
    <property type="entry name" value="NET_dom"/>
</dbReference>
<dbReference type="InterPro" id="IPR038336">
    <property type="entry name" value="NET_sf"/>
</dbReference>
<feature type="domain" description="NET" evidence="7">
    <location>
        <begin position="333"/>
        <end position="416"/>
    </location>
</feature>
<protein>
    <submittedName>
        <fullName evidence="8">Uncharacterized protein</fullName>
    </submittedName>
</protein>
<evidence type="ECO:0000256" key="4">
    <source>
        <dbReference type="PROSITE-ProRule" id="PRU00035"/>
    </source>
</evidence>
<dbReference type="Pfam" id="PF17035">
    <property type="entry name" value="BET"/>
    <property type="match status" value="1"/>
</dbReference>
<dbReference type="PROSITE" id="PS50014">
    <property type="entry name" value="BROMODOMAIN_2"/>
    <property type="match status" value="1"/>
</dbReference>
<accession>A0AAD8J4R6</accession>
<feature type="compositionally biased region" description="Low complexity" evidence="5">
    <location>
        <begin position="420"/>
        <end position="442"/>
    </location>
</feature>